<dbReference type="RefSeq" id="WP_168623684.1">
    <property type="nucleotide sequence ID" value="NZ_JAAZQQ010000003.1"/>
</dbReference>
<reference evidence="2 3" key="1">
    <citation type="submission" date="2020-04" db="EMBL/GenBank/DDBJ databases">
        <authorList>
            <person name="Yoon J."/>
        </authorList>
    </citation>
    <scope>NUCLEOTIDE SEQUENCE [LARGE SCALE GENOMIC DNA]</scope>
    <source>
        <strain evidence="2 3">KMU-115</strain>
    </source>
</reference>
<dbReference type="EMBL" id="JAAZQQ010000003">
    <property type="protein sequence ID" value="NKX45307.1"/>
    <property type="molecule type" value="Genomic_DNA"/>
</dbReference>
<dbReference type="InterPro" id="IPR013879">
    <property type="entry name" value="DUF1761"/>
</dbReference>
<keyword evidence="1" id="KW-1133">Transmembrane helix</keyword>
<organism evidence="2 3">
    <name type="scientific">Roseicyclus persicicus</name>
    <dbReference type="NCBI Taxonomy" id="2650661"/>
    <lineage>
        <taxon>Bacteria</taxon>
        <taxon>Pseudomonadati</taxon>
        <taxon>Pseudomonadota</taxon>
        <taxon>Alphaproteobacteria</taxon>
        <taxon>Rhodobacterales</taxon>
        <taxon>Roseobacteraceae</taxon>
        <taxon>Roseicyclus</taxon>
    </lineage>
</organism>
<gene>
    <name evidence="2" type="ORF">HCU73_11975</name>
</gene>
<feature type="transmembrane region" description="Helical" evidence="1">
    <location>
        <begin position="48"/>
        <end position="65"/>
    </location>
</feature>
<feature type="transmembrane region" description="Helical" evidence="1">
    <location>
        <begin position="116"/>
        <end position="135"/>
    </location>
</feature>
<evidence type="ECO:0000313" key="2">
    <source>
        <dbReference type="EMBL" id="NKX45307.1"/>
    </source>
</evidence>
<feature type="transmembrane region" description="Helical" evidence="1">
    <location>
        <begin position="72"/>
        <end position="96"/>
    </location>
</feature>
<sequence>MGVLAVIAAAAASWVFGAVWYMTLSRTWMEAAGVPVGPDGKPAGGGSPLPFLLSALAMLVVAGMLRHLLVMAGIAGAVPAATTGLGVGLFFIAPWIMINNAYAMRPFRLTLIDGGYAVIGCGLMGLVLGLFAGGAA</sequence>
<protein>
    <submittedName>
        <fullName evidence="2">DUF1761 domain-containing protein</fullName>
    </submittedName>
</protein>
<comment type="caution">
    <text evidence="2">The sequence shown here is derived from an EMBL/GenBank/DDBJ whole genome shotgun (WGS) entry which is preliminary data.</text>
</comment>
<keyword evidence="3" id="KW-1185">Reference proteome</keyword>
<dbReference type="Proteomes" id="UP000526408">
    <property type="component" value="Unassembled WGS sequence"/>
</dbReference>
<name>A0A7X6H218_9RHOB</name>
<accession>A0A7X6H218</accession>
<dbReference type="AlphaFoldDB" id="A0A7X6H218"/>
<evidence type="ECO:0000256" key="1">
    <source>
        <dbReference type="SAM" id="Phobius"/>
    </source>
</evidence>
<proteinExistence type="predicted"/>
<evidence type="ECO:0000313" key="3">
    <source>
        <dbReference type="Proteomes" id="UP000526408"/>
    </source>
</evidence>
<dbReference type="Pfam" id="PF08570">
    <property type="entry name" value="DUF1761"/>
    <property type="match status" value="1"/>
</dbReference>
<keyword evidence="1" id="KW-0812">Transmembrane</keyword>
<keyword evidence="1" id="KW-0472">Membrane</keyword>